<dbReference type="RefSeq" id="WP_053551052.1">
    <property type="nucleotide sequence ID" value="NZ_CP010802.1"/>
</dbReference>
<dbReference type="EMBL" id="CP010802">
    <property type="protein sequence ID" value="ALC17005.1"/>
    <property type="molecule type" value="Genomic_DNA"/>
</dbReference>
<dbReference type="STRING" id="1603606.DSOUD_2241"/>
<protein>
    <submittedName>
        <fullName evidence="3">Protein disulfide bond isomerase, DsbC/DsbG-like</fullName>
    </submittedName>
</protein>
<dbReference type="InterPro" id="IPR033954">
    <property type="entry name" value="DiS-bond_Isoase_DsbC/G"/>
</dbReference>
<keyword evidence="1" id="KW-0732">Signal</keyword>
<feature type="signal peptide" evidence="1">
    <location>
        <begin position="1"/>
        <end position="21"/>
    </location>
</feature>
<dbReference type="CDD" id="cd03020">
    <property type="entry name" value="DsbA_DsbC_DsbG"/>
    <property type="match status" value="1"/>
</dbReference>
<dbReference type="GO" id="GO:0016853">
    <property type="term" value="F:isomerase activity"/>
    <property type="evidence" value="ECO:0007669"/>
    <property type="project" value="UniProtKB-KW"/>
</dbReference>
<dbReference type="InterPro" id="IPR051470">
    <property type="entry name" value="Thiol:disulfide_interchange"/>
</dbReference>
<dbReference type="OrthoDB" id="9800545at2"/>
<evidence type="ECO:0000256" key="1">
    <source>
        <dbReference type="SAM" id="SignalP"/>
    </source>
</evidence>
<keyword evidence="4" id="KW-1185">Reference proteome</keyword>
<organism evidence="3 4">
    <name type="scientific">Desulfuromonas soudanensis</name>
    <dbReference type="NCBI Taxonomy" id="1603606"/>
    <lineage>
        <taxon>Bacteria</taxon>
        <taxon>Pseudomonadati</taxon>
        <taxon>Thermodesulfobacteriota</taxon>
        <taxon>Desulfuromonadia</taxon>
        <taxon>Desulfuromonadales</taxon>
        <taxon>Desulfuromonadaceae</taxon>
        <taxon>Desulfuromonas</taxon>
    </lineage>
</organism>
<dbReference type="KEGG" id="des:DSOUD_2241"/>
<accession>A0A0M4DA81</accession>
<dbReference type="PANTHER" id="PTHR35272">
    <property type="entry name" value="THIOL:DISULFIDE INTERCHANGE PROTEIN DSBC-RELATED"/>
    <property type="match status" value="1"/>
</dbReference>
<evidence type="ECO:0000259" key="2">
    <source>
        <dbReference type="Pfam" id="PF13098"/>
    </source>
</evidence>
<name>A0A0M4DA81_9BACT</name>
<proteinExistence type="predicted"/>
<sequence length="261" mass="27967">MKILLMMTIALFLAVPGQAFTQDGCGAGTCADCHSLTKAEAADLLKGGVDKVLDVSFAEIPGLWMVSVEKDNQKFPLFIDFSKAYLVAGNVIRLKDHQNITTARQAELNKVDVSKIPLDDALLLGKKGAKTKVIVFTDPECPYCKKLHVTLKEVVQRNPEIAFLIKLFPLKMHPNAYGIAKSIVCSKSLEFLELSFAGLPVPPATCETDVVDQTLALVETLGIRSTPTLVLPDGLIVPGAKSADDLLKLLGGGAPVAKAVK</sequence>
<dbReference type="PANTHER" id="PTHR35272:SF3">
    <property type="entry name" value="THIOL:DISULFIDE INTERCHANGE PROTEIN DSBC"/>
    <property type="match status" value="1"/>
</dbReference>
<dbReference type="Pfam" id="PF13098">
    <property type="entry name" value="Thioredoxin_2"/>
    <property type="match status" value="1"/>
</dbReference>
<dbReference type="InterPro" id="IPR012336">
    <property type="entry name" value="Thioredoxin-like_fold"/>
</dbReference>
<reference evidence="3 4" key="1">
    <citation type="submission" date="2015-07" db="EMBL/GenBank/DDBJ databases">
        <title>Isolation and Genomic Characterization of a Novel Halophilic Metal-Reducing Deltaproteobacterium from the Deep Subsurface.</title>
        <authorList>
            <person name="Badalamenti J.P."/>
            <person name="Summers Z.M."/>
            <person name="Gralnick J.A."/>
            <person name="Bond D.R."/>
        </authorList>
    </citation>
    <scope>NUCLEOTIDE SEQUENCE [LARGE SCALE GENOMIC DNA]</scope>
    <source>
        <strain evidence="3 4">WTL</strain>
    </source>
</reference>
<dbReference type="PATRIC" id="fig|1603606.3.peg.2421"/>
<dbReference type="InterPro" id="IPR036249">
    <property type="entry name" value="Thioredoxin-like_sf"/>
</dbReference>
<evidence type="ECO:0000313" key="3">
    <source>
        <dbReference type="EMBL" id="ALC17005.1"/>
    </source>
</evidence>
<dbReference type="SUPFAM" id="SSF52833">
    <property type="entry name" value="Thioredoxin-like"/>
    <property type="match status" value="1"/>
</dbReference>
<feature type="domain" description="Thioredoxin-like fold" evidence="2">
    <location>
        <begin position="127"/>
        <end position="250"/>
    </location>
</feature>
<feature type="chain" id="PRO_5039908065" evidence="1">
    <location>
        <begin position="22"/>
        <end position="261"/>
    </location>
</feature>
<dbReference type="AlphaFoldDB" id="A0A0M4DA81"/>
<dbReference type="Gene3D" id="3.40.30.10">
    <property type="entry name" value="Glutaredoxin"/>
    <property type="match status" value="1"/>
</dbReference>
<evidence type="ECO:0000313" key="4">
    <source>
        <dbReference type="Proteomes" id="UP000057158"/>
    </source>
</evidence>
<dbReference type="Proteomes" id="UP000057158">
    <property type="component" value="Chromosome"/>
</dbReference>
<keyword evidence="3" id="KW-0413">Isomerase</keyword>
<gene>
    <name evidence="3" type="ORF">DSOUD_2241</name>
</gene>